<reference evidence="1 2" key="1">
    <citation type="submission" date="2019-08" db="EMBL/GenBank/DDBJ databases">
        <title>Bacillus genomes from the desert of Cuatro Cienegas, Coahuila.</title>
        <authorList>
            <person name="Olmedo-Alvarez G."/>
        </authorList>
    </citation>
    <scope>NUCLEOTIDE SEQUENCE [LARGE SCALE GENOMIC DNA]</scope>
    <source>
        <strain evidence="1 2">CH446_14T</strain>
    </source>
</reference>
<protein>
    <submittedName>
        <fullName evidence="1">DUF2187 domain-containing protein</fullName>
    </submittedName>
</protein>
<comment type="caution">
    <text evidence="1">The sequence shown here is derived from an EMBL/GenBank/DDBJ whole genome shotgun (WGS) entry which is preliminary data.</text>
</comment>
<dbReference type="Proteomes" id="UP000322139">
    <property type="component" value="Unassembled WGS sequence"/>
</dbReference>
<accession>A0A5D4RQ27</accession>
<evidence type="ECO:0000313" key="2">
    <source>
        <dbReference type="Proteomes" id="UP000322139"/>
    </source>
</evidence>
<name>A0A5D4RQ27_9BACI</name>
<organism evidence="1 2">
    <name type="scientific">Bacillus infantis</name>
    <dbReference type="NCBI Taxonomy" id="324767"/>
    <lineage>
        <taxon>Bacteria</taxon>
        <taxon>Bacillati</taxon>
        <taxon>Bacillota</taxon>
        <taxon>Bacilli</taxon>
        <taxon>Bacillales</taxon>
        <taxon>Bacillaceae</taxon>
        <taxon>Bacillus</taxon>
    </lineage>
</organism>
<dbReference type="InterPro" id="IPR018690">
    <property type="entry name" value="DUF2187"/>
</dbReference>
<gene>
    <name evidence="1" type="ORF">FZD51_00175</name>
</gene>
<dbReference type="Pfam" id="PF09953">
    <property type="entry name" value="DUF2187"/>
    <property type="match status" value="1"/>
</dbReference>
<dbReference type="AlphaFoldDB" id="A0A5D4RQ27"/>
<evidence type="ECO:0000313" key="1">
    <source>
        <dbReference type="EMBL" id="TYS51906.1"/>
    </source>
</evidence>
<sequence>MMAKEGDVIRFKRHDLSITGTVVKVKEESVLVQISDEDALMLKIDTPITVVSHKNYKIV</sequence>
<proteinExistence type="predicted"/>
<dbReference type="EMBL" id="VTER01000001">
    <property type="protein sequence ID" value="TYS51906.1"/>
    <property type="molecule type" value="Genomic_DNA"/>
</dbReference>